<keyword evidence="9" id="KW-0732">Signal</keyword>
<evidence type="ECO:0000256" key="3">
    <source>
        <dbReference type="ARBA" id="ARBA00005182"/>
    </source>
</evidence>
<evidence type="ECO:0000256" key="4">
    <source>
        <dbReference type="ARBA" id="ARBA00006038"/>
    </source>
</evidence>
<evidence type="ECO:0000256" key="14">
    <source>
        <dbReference type="ARBA" id="ARBA00031031"/>
    </source>
</evidence>
<comment type="pathway">
    <text evidence="3">Glycan biosynthesis; alginate biosynthesis.</text>
</comment>
<dbReference type="GO" id="GO:0042597">
    <property type="term" value="C:periplasmic space"/>
    <property type="evidence" value="ECO:0007669"/>
    <property type="project" value="UniProtKB-SubCell"/>
</dbReference>
<comment type="similarity">
    <text evidence="4">Belongs to the AlgJ family.</text>
</comment>
<dbReference type="GO" id="GO:0016746">
    <property type="term" value="F:acyltransferase activity"/>
    <property type="evidence" value="ECO:0007669"/>
    <property type="project" value="UniProtKB-KW"/>
</dbReference>
<evidence type="ECO:0000256" key="1">
    <source>
        <dbReference type="ARBA" id="ARBA00004418"/>
    </source>
</evidence>
<feature type="domain" description="AlgX/AlgJ SGNH hydrolase-like" evidence="15">
    <location>
        <begin position="81"/>
        <end position="345"/>
    </location>
</feature>
<proteinExistence type="inferred from homology"/>
<evidence type="ECO:0000256" key="7">
    <source>
        <dbReference type="ARBA" id="ARBA00022519"/>
    </source>
</evidence>
<dbReference type="AlphaFoldDB" id="A0A1H4RAG8"/>
<evidence type="ECO:0000259" key="15">
    <source>
        <dbReference type="Pfam" id="PF16822"/>
    </source>
</evidence>
<evidence type="ECO:0000256" key="13">
    <source>
        <dbReference type="ARBA" id="ARBA00023315"/>
    </source>
</evidence>
<keyword evidence="7" id="KW-0997">Cell inner membrane</keyword>
<dbReference type="Pfam" id="PF16822">
    <property type="entry name" value="ALGX"/>
    <property type="match status" value="1"/>
</dbReference>
<dbReference type="OrthoDB" id="9760774at2"/>
<keyword evidence="13" id="KW-0012">Acyltransferase</keyword>
<dbReference type="EMBL" id="FNSC01000001">
    <property type="protein sequence ID" value="SEC28808.1"/>
    <property type="molecule type" value="Genomic_DNA"/>
</dbReference>
<evidence type="ECO:0000256" key="5">
    <source>
        <dbReference type="ARBA" id="ARBA00016086"/>
    </source>
</evidence>
<dbReference type="InterPro" id="IPR034657">
    <property type="entry name" value="AlgJ"/>
</dbReference>
<keyword evidence="11" id="KW-0016">Alginate biosynthesis</keyword>
<keyword evidence="17" id="KW-1185">Reference proteome</keyword>
<evidence type="ECO:0000256" key="11">
    <source>
        <dbReference type="ARBA" id="ARBA00022841"/>
    </source>
</evidence>
<name>A0A1H4RAG8_PSEAG</name>
<protein>
    <recommendedName>
        <fullName evidence="5">Probable alginate O-acetylase AlgJ</fullName>
    </recommendedName>
    <alternativeName>
        <fullName evidence="14">Alginate biosynthesis protein AlgJ</fullName>
    </alternativeName>
</protein>
<evidence type="ECO:0000256" key="9">
    <source>
        <dbReference type="ARBA" id="ARBA00022729"/>
    </source>
</evidence>
<dbReference type="UniPathway" id="UPA00286"/>
<dbReference type="InterPro" id="IPR031811">
    <property type="entry name" value="ALGX/ALGJ_SGNH-like"/>
</dbReference>
<evidence type="ECO:0000313" key="17">
    <source>
        <dbReference type="Proteomes" id="UP000242849"/>
    </source>
</evidence>
<dbReference type="GO" id="GO:0005886">
    <property type="term" value="C:plasma membrane"/>
    <property type="evidence" value="ECO:0007669"/>
    <property type="project" value="UniProtKB-SubCell"/>
</dbReference>
<evidence type="ECO:0000256" key="8">
    <source>
        <dbReference type="ARBA" id="ARBA00022679"/>
    </source>
</evidence>
<dbReference type="STRING" id="53406.SAMN05421553_0620"/>
<evidence type="ECO:0000256" key="6">
    <source>
        <dbReference type="ARBA" id="ARBA00022475"/>
    </source>
</evidence>
<keyword evidence="6" id="KW-1003">Cell membrane</keyword>
<reference evidence="17" key="1">
    <citation type="submission" date="2016-10" db="EMBL/GenBank/DDBJ databases">
        <authorList>
            <person name="Varghese N."/>
            <person name="Submissions S."/>
        </authorList>
    </citation>
    <scope>NUCLEOTIDE SEQUENCE [LARGE SCALE GENOMIC DNA]</scope>
    <source>
        <strain evidence="17">DSM 12111</strain>
    </source>
</reference>
<evidence type="ECO:0000256" key="12">
    <source>
        <dbReference type="ARBA" id="ARBA00023136"/>
    </source>
</evidence>
<comment type="subcellular location">
    <subcellularLocation>
        <location evidence="2">Cell inner membrane</location>
        <topology evidence="2">Peripheral membrane protein</topology>
        <orientation evidence="2">Periplasmic side</orientation>
    </subcellularLocation>
    <subcellularLocation>
        <location evidence="1">Periplasm</location>
    </subcellularLocation>
</comment>
<keyword evidence="8 16" id="KW-0808">Transferase</keyword>
<dbReference type="GO" id="GO:0042121">
    <property type="term" value="P:alginic acid biosynthetic process"/>
    <property type="evidence" value="ECO:0007669"/>
    <property type="project" value="UniProtKB-UniPathway"/>
</dbReference>
<dbReference type="CDD" id="cd14442">
    <property type="entry name" value="AlgJ_like"/>
    <property type="match status" value="1"/>
</dbReference>
<evidence type="ECO:0000313" key="16">
    <source>
        <dbReference type="EMBL" id="SEC28808.1"/>
    </source>
</evidence>
<dbReference type="RefSeq" id="WP_090376520.1">
    <property type="nucleotide sequence ID" value="NZ_FNSC01000001.1"/>
</dbReference>
<sequence>MTRPLRTLYVALFIGVLGLLFAWSMRSVLSYQLPKQFSIIDGDLAKTFESHYDEHFPIKTLGTSLWAGLDYLLFNEGRPGVEIGEQGWLYSSEEFKAEVDGAQQVRDNLALIKGVRDELAQRDVLLLLAIVPSKSRLYPEFVGDNLTSSLRQGLYQHFLNEVRAADIAAPDLLSTLQAGKASGAMFLRTDTHWTPAGADLVAQQLSSTLKSAISLSGEPQVFVTQASSAKPYPGDLTRLLPLEPLFGHLLPPPDQLRHHTTLAAEQASGADALFSDSEMPVALVGTSYSANPAWNFAGALRQHLQRDLSNHAEDGQGPLVPMLKYLQSDELQDAPPQLVIWEFPERYLPMSNDLSAFDAQWLSTLKHPSSNRRLALSDRR</sequence>
<organism evidence="16 17">
    <name type="scientific">Pseudomonas anguilliseptica</name>
    <dbReference type="NCBI Taxonomy" id="53406"/>
    <lineage>
        <taxon>Bacteria</taxon>
        <taxon>Pseudomonadati</taxon>
        <taxon>Pseudomonadota</taxon>
        <taxon>Gammaproteobacteria</taxon>
        <taxon>Pseudomonadales</taxon>
        <taxon>Pseudomonadaceae</taxon>
        <taxon>Pseudomonas</taxon>
    </lineage>
</organism>
<accession>A0A1H4RAG8</accession>
<dbReference type="Proteomes" id="UP000242849">
    <property type="component" value="Unassembled WGS sequence"/>
</dbReference>
<keyword evidence="12" id="KW-0472">Membrane</keyword>
<keyword evidence="10" id="KW-0574">Periplasm</keyword>
<evidence type="ECO:0000256" key="10">
    <source>
        <dbReference type="ARBA" id="ARBA00022764"/>
    </source>
</evidence>
<evidence type="ECO:0000256" key="2">
    <source>
        <dbReference type="ARBA" id="ARBA00004587"/>
    </source>
</evidence>
<gene>
    <name evidence="16" type="ORF">SAMN05421553_0620</name>
</gene>